<evidence type="ECO:0000256" key="2">
    <source>
        <dbReference type="PROSITE-ProRule" id="PRU00235"/>
    </source>
</evidence>
<dbReference type="EMBL" id="HBGS01054709">
    <property type="protein sequence ID" value="CAD9474831.1"/>
    <property type="molecule type" value="Transcribed_RNA"/>
</dbReference>
<feature type="region of interest" description="Disordered" evidence="3">
    <location>
        <begin position="231"/>
        <end position="297"/>
    </location>
</feature>
<sequence>VGEWSKGLDPIISVSAGDMHSAAVTSSGVLYTWGFGESGALGHGGLGNETSPRPLGAFLHPDPEWVTMVACGAYHTVALTAEGHVWSWGDNDSGAVDGYSSGDKAAATGTVAVTMDEEGQERDSKIRVTPRRVLFSEGGVACYVAAGRLASVVVDKKGTLFKWGNISTKTAEMSNVEASSLEAVSSKSNGSFSPVDISNSTRGVTAFRSVDLGDLQMVAATQLYDGWGGFLHQQDNNRPMPKTDETYTKSDEPAQESRDLESKKDHRRFSQFGPNRKIQKDGSLYIQDPLGNYVSED</sequence>
<name>A0A7S2GXY3_9STRA</name>
<proteinExistence type="predicted"/>
<dbReference type="PRINTS" id="PR00633">
    <property type="entry name" value="RCCNDNSATION"/>
</dbReference>
<dbReference type="SUPFAM" id="SSF50985">
    <property type="entry name" value="RCC1/BLIP-II"/>
    <property type="match status" value="1"/>
</dbReference>
<organism evidence="4">
    <name type="scientific">Octactis speculum</name>
    <dbReference type="NCBI Taxonomy" id="3111310"/>
    <lineage>
        <taxon>Eukaryota</taxon>
        <taxon>Sar</taxon>
        <taxon>Stramenopiles</taxon>
        <taxon>Ochrophyta</taxon>
        <taxon>Dictyochophyceae</taxon>
        <taxon>Dictyochales</taxon>
        <taxon>Dictyochaceae</taxon>
        <taxon>Octactis</taxon>
    </lineage>
</organism>
<evidence type="ECO:0000256" key="3">
    <source>
        <dbReference type="SAM" id="MobiDB-lite"/>
    </source>
</evidence>
<reference evidence="4" key="1">
    <citation type="submission" date="2021-01" db="EMBL/GenBank/DDBJ databases">
        <authorList>
            <person name="Corre E."/>
            <person name="Pelletier E."/>
            <person name="Niang G."/>
            <person name="Scheremetjew M."/>
            <person name="Finn R."/>
            <person name="Kale V."/>
            <person name="Holt S."/>
            <person name="Cochrane G."/>
            <person name="Meng A."/>
            <person name="Brown T."/>
            <person name="Cohen L."/>
        </authorList>
    </citation>
    <scope>NUCLEOTIDE SEQUENCE</scope>
    <source>
        <strain evidence="4">CCMP1381</strain>
    </source>
</reference>
<dbReference type="PANTHER" id="PTHR22872">
    <property type="entry name" value="BTK-BINDING PROTEIN-RELATED"/>
    <property type="match status" value="1"/>
</dbReference>
<evidence type="ECO:0000256" key="1">
    <source>
        <dbReference type="ARBA" id="ARBA00022737"/>
    </source>
</evidence>
<accession>A0A7S2GXY3</accession>
<keyword evidence="1" id="KW-0677">Repeat</keyword>
<feature type="compositionally biased region" description="Basic and acidic residues" evidence="3">
    <location>
        <begin position="241"/>
        <end position="264"/>
    </location>
</feature>
<dbReference type="InterPro" id="IPR051625">
    <property type="entry name" value="Signaling_Regulatory_Domain"/>
</dbReference>
<dbReference type="PROSITE" id="PS00626">
    <property type="entry name" value="RCC1_2"/>
    <property type="match status" value="1"/>
</dbReference>
<dbReference type="PROSITE" id="PS50012">
    <property type="entry name" value="RCC1_3"/>
    <property type="match status" value="1"/>
</dbReference>
<dbReference type="Gene3D" id="2.130.10.30">
    <property type="entry name" value="Regulator of chromosome condensation 1/beta-lactamase-inhibitor protein II"/>
    <property type="match status" value="1"/>
</dbReference>
<evidence type="ECO:0000313" key="4">
    <source>
        <dbReference type="EMBL" id="CAD9474831.1"/>
    </source>
</evidence>
<feature type="non-terminal residue" evidence="4">
    <location>
        <position position="1"/>
    </location>
</feature>
<dbReference type="Pfam" id="PF00415">
    <property type="entry name" value="RCC1"/>
    <property type="match status" value="1"/>
</dbReference>
<protein>
    <submittedName>
        <fullName evidence="4">Uncharacterized protein</fullName>
    </submittedName>
</protein>
<dbReference type="InterPro" id="IPR000408">
    <property type="entry name" value="Reg_chr_condens"/>
</dbReference>
<dbReference type="AlphaFoldDB" id="A0A7S2GXY3"/>
<gene>
    <name evidence="4" type="ORF">DSPE1174_LOCUS28284</name>
</gene>
<feature type="repeat" description="RCC1" evidence="2">
    <location>
        <begin position="28"/>
        <end position="82"/>
    </location>
</feature>
<dbReference type="InterPro" id="IPR009091">
    <property type="entry name" value="RCC1/BLIP-II"/>
</dbReference>